<evidence type="ECO:0000256" key="21">
    <source>
        <dbReference type="ARBA" id="ARBA00083334"/>
    </source>
</evidence>
<evidence type="ECO:0000256" key="7">
    <source>
        <dbReference type="ARBA" id="ARBA00022792"/>
    </source>
</evidence>
<dbReference type="Gene3D" id="1.20.1560.10">
    <property type="entry name" value="ABC transporter type 1, transmembrane domain"/>
    <property type="match status" value="1"/>
</dbReference>
<dbReference type="GO" id="GO:0015421">
    <property type="term" value="F:ABC-type oligopeptide transporter activity"/>
    <property type="evidence" value="ECO:0007669"/>
    <property type="project" value="TreeGrafter"/>
</dbReference>
<dbReference type="PROSITE" id="PS50893">
    <property type="entry name" value="ABC_TRANSPORTER_2"/>
    <property type="match status" value="1"/>
</dbReference>
<dbReference type="InterPro" id="IPR036640">
    <property type="entry name" value="ABC1_TM_sf"/>
</dbReference>
<dbReference type="InterPro" id="IPR003439">
    <property type="entry name" value="ABC_transporter-like_ATP-bd"/>
</dbReference>
<comment type="function">
    <text evidence="18">ATP-dependent transporter located in the mitochondrial inner membrane that catalyzes the export of biliverdin from the mitochondrial matrix, and plays a crucial role in hemoglobin synthesis and antioxidative stress. Participates in the early step of the heme biosynthetic process during insertion of iron into protoporphyrin IX (PPIX). Involved in the stabilization of the iron transporter mitoferrin-1/SLC25A37. In addition may be involved in mitochondrial unfolded protein response (UPRmt) signaling pathway, although ABCB10 probably does not participate in peptide export from mitochondria.</text>
</comment>
<evidence type="ECO:0000256" key="3">
    <source>
        <dbReference type="ARBA" id="ARBA00022448"/>
    </source>
</evidence>
<evidence type="ECO:0000256" key="12">
    <source>
        <dbReference type="ARBA" id="ARBA00022989"/>
    </source>
</evidence>
<keyword evidence="6" id="KW-0547">Nucleotide-binding</keyword>
<dbReference type="GO" id="GO:0005743">
    <property type="term" value="C:mitochondrial inner membrane"/>
    <property type="evidence" value="ECO:0007669"/>
    <property type="project" value="UniProtKB-SubCell"/>
</dbReference>
<keyword evidence="3" id="KW-0813">Transport</keyword>
<dbReference type="PANTHER" id="PTHR43394:SF1">
    <property type="entry name" value="ATP-BINDING CASSETTE SUB-FAMILY B MEMBER 10, MITOCHONDRIAL"/>
    <property type="match status" value="1"/>
</dbReference>
<keyword evidence="15 22" id="KW-0472">Membrane</keyword>
<dbReference type="Pfam" id="PF00005">
    <property type="entry name" value="ABC_tran"/>
    <property type="match status" value="1"/>
</dbReference>
<keyword evidence="4 22" id="KW-0812">Transmembrane</keyword>
<gene>
    <name evidence="25" type="primary">ABCB10</name>
</gene>
<dbReference type="CDD" id="cd18573">
    <property type="entry name" value="ABC_6TM_ABCB10_like"/>
    <property type="match status" value="1"/>
</dbReference>
<dbReference type="PROSITE" id="PS50929">
    <property type="entry name" value="ABC_TM1F"/>
    <property type="match status" value="1"/>
</dbReference>
<dbReference type="Gene3D" id="3.40.50.300">
    <property type="entry name" value="P-loop containing nucleotide triphosphate hydrolases"/>
    <property type="match status" value="1"/>
</dbReference>
<dbReference type="FunFam" id="1.20.1560.10:FF:000048">
    <property type="entry name" value="ATP-binding cassette sub-family B member 10, mitochondrial"/>
    <property type="match status" value="1"/>
</dbReference>
<dbReference type="Proteomes" id="UP000233140">
    <property type="component" value="Unassembled WGS sequence"/>
</dbReference>
<dbReference type="SMART" id="SM00382">
    <property type="entry name" value="AAA"/>
    <property type="match status" value="1"/>
</dbReference>
<keyword evidence="11" id="KW-1278">Translocase</keyword>
<dbReference type="SUPFAM" id="SSF52540">
    <property type="entry name" value="P-loop containing nucleoside triphosphate hydrolases"/>
    <property type="match status" value="1"/>
</dbReference>
<protein>
    <recommendedName>
        <fullName evidence="19">ATP-binding cassette sub-family B member 10, mitochondrial</fullName>
    </recommendedName>
    <alternativeName>
        <fullName evidence="20">ABC-mitochondrial erythroid protein</fullName>
    </alternativeName>
    <alternativeName>
        <fullName evidence="21">ATP-binding cassette transporter 10</fullName>
    </alternativeName>
</protein>
<evidence type="ECO:0000256" key="18">
    <source>
        <dbReference type="ARBA" id="ARBA00055589"/>
    </source>
</evidence>
<feature type="transmembrane region" description="Helical" evidence="22">
    <location>
        <begin position="45"/>
        <end position="67"/>
    </location>
</feature>
<feature type="transmembrane region" description="Helical" evidence="22">
    <location>
        <begin position="87"/>
        <end position="111"/>
    </location>
</feature>
<dbReference type="PIRSF" id="PIRSF002773">
    <property type="entry name" value="ABC_prm/ATPase_B"/>
    <property type="match status" value="1"/>
</dbReference>
<comment type="similarity">
    <text evidence="2">Belongs to the ABC transporter superfamily. ABCB family. Mitochondrial peptide exporter (TC 3.A.1.212) subfamily.</text>
</comment>
<reference evidence="25" key="2">
    <citation type="submission" date="2025-09" db="UniProtKB">
        <authorList>
            <consortium name="Ensembl"/>
        </authorList>
    </citation>
    <scope>IDENTIFICATION</scope>
</reference>
<dbReference type="InterPro" id="IPR011527">
    <property type="entry name" value="ABC1_TM_dom"/>
</dbReference>
<keyword evidence="5" id="KW-0479">Metal-binding</keyword>
<dbReference type="InterPro" id="IPR003593">
    <property type="entry name" value="AAA+_ATPase"/>
</dbReference>
<dbReference type="GO" id="GO:0042802">
    <property type="term" value="F:identical protein binding"/>
    <property type="evidence" value="ECO:0007669"/>
    <property type="project" value="UniProtKB-ARBA"/>
</dbReference>
<evidence type="ECO:0000256" key="15">
    <source>
        <dbReference type="ARBA" id="ARBA00023136"/>
    </source>
</evidence>
<comment type="catalytic activity">
    <reaction evidence="17">
        <text>biliverdin IXalpha(in) + ATP + H2O = biliverdin IXalpha(out) + ADP + phosphate + H(+)</text>
        <dbReference type="Rhea" id="RHEA:82359"/>
        <dbReference type="ChEBI" id="CHEBI:15377"/>
        <dbReference type="ChEBI" id="CHEBI:15378"/>
        <dbReference type="ChEBI" id="CHEBI:30616"/>
        <dbReference type="ChEBI" id="CHEBI:43474"/>
        <dbReference type="ChEBI" id="CHEBI:57991"/>
        <dbReference type="ChEBI" id="CHEBI:456216"/>
    </reaction>
    <physiologicalReaction direction="left-to-right" evidence="17">
        <dbReference type="Rhea" id="RHEA:82360"/>
    </physiologicalReaction>
</comment>
<dbReference type="SUPFAM" id="SSF90123">
    <property type="entry name" value="ABC transporter transmembrane region"/>
    <property type="match status" value="1"/>
</dbReference>
<evidence type="ECO:0000256" key="19">
    <source>
        <dbReference type="ARBA" id="ARBA00072683"/>
    </source>
</evidence>
<keyword evidence="7" id="KW-0999">Mitochondrion inner membrane</keyword>
<comment type="subcellular location">
    <subcellularLocation>
        <location evidence="1">Mitochondrion inner membrane</location>
        <topology evidence="1">Multi-pass membrane protein</topology>
    </subcellularLocation>
</comment>
<accession>A0A2K5Y2Q8</accession>
<feature type="transmembrane region" description="Helical" evidence="22">
    <location>
        <begin position="193"/>
        <end position="212"/>
    </location>
</feature>
<name>A0A2K5Y2Q8_MANLE</name>
<keyword evidence="14" id="KW-0496">Mitochondrion</keyword>
<dbReference type="CDD" id="cd03249">
    <property type="entry name" value="ABC_MTABC3_MDL1_MDL2"/>
    <property type="match status" value="1"/>
</dbReference>
<dbReference type="FunFam" id="3.40.50.300:FF:000403">
    <property type="entry name" value="ATP-binding cassette sub-family B member 8, mitochondrial"/>
    <property type="match status" value="1"/>
</dbReference>
<keyword evidence="26" id="KW-1185">Reference proteome</keyword>
<dbReference type="GO" id="GO:0090374">
    <property type="term" value="P:oligopeptide export from mitochondrion"/>
    <property type="evidence" value="ECO:0007669"/>
    <property type="project" value="TreeGrafter"/>
</dbReference>
<keyword evidence="8" id="KW-0067">ATP-binding</keyword>
<dbReference type="GO" id="GO:0005524">
    <property type="term" value="F:ATP binding"/>
    <property type="evidence" value="ECO:0007669"/>
    <property type="project" value="UniProtKB-KW"/>
</dbReference>
<evidence type="ECO:0000259" key="24">
    <source>
        <dbReference type="PROSITE" id="PS50929"/>
    </source>
</evidence>
<keyword evidence="16" id="KW-0318">Glutathionylation</keyword>
<evidence type="ECO:0000313" key="25">
    <source>
        <dbReference type="Ensembl" id="ENSMLEP00000009836.1"/>
    </source>
</evidence>
<dbReference type="PANTHER" id="PTHR43394">
    <property type="entry name" value="ATP-DEPENDENT PERMEASE MDL1, MITOCHONDRIAL"/>
    <property type="match status" value="1"/>
</dbReference>
<evidence type="ECO:0000256" key="4">
    <source>
        <dbReference type="ARBA" id="ARBA00022692"/>
    </source>
</evidence>
<evidence type="ECO:0000256" key="1">
    <source>
        <dbReference type="ARBA" id="ARBA00004448"/>
    </source>
</evidence>
<evidence type="ECO:0000256" key="6">
    <source>
        <dbReference type="ARBA" id="ARBA00022741"/>
    </source>
</evidence>
<feature type="domain" description="ABC transmembrane type-1" evidence="24">
    <location>
        <begin position="48"/>
        <end position="333"/>
    </location>
</feature>
<dbReference type="InterPro" id="IPR027417">
    <property type="entry name" value="P-loop_NTPase"/>
</dbReference>
<evidence type="ECO:0000256" key="14">
    <source>
        <dbReference type="ARBA" id="ARBA00023128"/>
    </source>
</evidence>
<feature type="transmembrane region" description="Helical" evidence="22">
    <location>
        <begin position="268"/>
        <end position="290"/>
    </location>
</feature>
<dbReference type="OMA" id="MYTGHTL"/>
<dbReference type="AlphaFoldDB" id="A0A2K5Y2Q8"/>
<keyword evidence="10" id="KW-0809">Transit peptide</keyword>
<evidence type="ECO:0000256" key="16">
    <source>
        <dbReference type="ARBA" id="ARBA00023206"/>
    </source>
</evidence>
<evidence type="ECO:0000256" key="13">
    <source>
        <dbReference type="ARBA" id="ARBA00022990"/>
    </source>
</evidence>
<evidence type="ECO:0000256" key="8">
    <source>
        <dbReference type="ARBA" id="ARBA00022840"/>
    </source>
</evidence>
<reference evidence="25" key="1">
    <citation type="submission" date="2025-08" db="UniProtKB">
        <authorList>
            <consortium name="Ensembl"/>
        </authorList>
    </citation>
    <scope>IDENTIFICATION</scope>
</reference>
<dbReference type="Ensembl" id="ENSMLET00000033239.1">
    <property type="protein sequence ID" value="ENSMLEP00000009836.1"/>
    <property type="gene ID" value="ENSMLEG00000029070.1"/>
</dbReference>
<evidence type="ECO:0000256" key="22">
    <source>
        <dbReference type="SAM" id="Phobius"/>
    </source>
</evidence>
<evidence type="ECO:0000256" key="20">
    <source>
        <dbReference type="ARBA" id="ARBA00075187"/>
    </source>
</evidence>
<evidence type="ECO:0000313" key="26">
    <source>
        <dbReference type="Proteomes" id="UP000233140"/>
    </source>
</evidence>
<feature type="transmembrane region" description="Helical" evidence="22">
    <location>
        <begin position="310"/>
        <end position="328"/>
    </location>
</feature>
<dbReference type="InterPro" id="IPR039421">
    <property type="entry name" value="Type_1_exporter"/>
</dbReference>
<organism evidence="25 26">
    <name type="scientific">Mandrillus leucophaeus</name>
    <name type="common">Drill</name>
    <name type="synonym">Papio leucophaeus</name>
    <dbReference type="NCBI Taxonomy" id="9568"/>
    <lineage>
        <taxon>Eukaryota</taxon>
        <taxon>Metazoa</taxon>
        <taxon>Chordata</taxon>
        <taxon>Craniata</taxon>
        <taxon>Vertebrata</taxon>
        <taxon>Euteleostomi</taxon>
        <taxon>Mammalia</taxon>
        <taxon>Eutheria</taxon>
        <taxon>Euarchontoglires</taxon>
        <taxon>Primates</taxon>
        <taxon>Haplorrhini</taxon>
        <taxon>Catarrhini</taxon>
        <taxon>Cercopithecidae</taxon>
        <taxon>Cercopithecinae</taxon>
        <taxon>Mandrillus</taxon>
    </lineage>
</organism>
<keyword evidence="13" id="KW-0007">Acetylation</keyword>
<keyword evidence="12 22" id="KW-1133">Transmembrane helix</keyword>
<evidence type="ECO:0000256" key="5">
    <source>
        <dbReference type="ARBA" id="ARBA00022723"/>
    </source>
</evidence>
<feature type="domain" description="ABC transporter" evidence="23">
    <location>
        <begin position="368"/>
        <end position="599"/>
    </location>
</feature>
<evidence type="ECO:0000259" key="23">
    <source>
        <dbReference type="PROSITE" id="PS50893"/>
    </source>
</evidence>
<evidence type="ECO:0000256" key="17">
    <source>
        <dbReference type="ARBA" id="ARBA00052250"/>
    </source>
</evidence>
<sequence>DRVLLCHPGWSVAARSWLTSTSTSQVQAILLPQPPKYLGLQMQCLCFLAAVGFLTISSVISMSAPFFLGKIIDVIYTNPTVDYSDNLTRLCLGLSGVFLCGAAANAIRVYLMQTSGQRIVNRLRTSLFSSILRQEVAFFDKTRTGELINRLSSDTELLGRSVTENLSDGLRAGAQASVGISMMFFISPNLATFVLSVVPPVSIIAVIYGRYLRKLTKVTQDSLAQATQLAEERIGNVRTVRAFGKEMTERDKYASKVDYVMQLARKEAFARAGFFGATGLSGNLIVLSVLYKGGLLMGSAHMTVGELSSFLMYAFWVGISIGGLSSFYSELMKGLGAGGRLWELLEREPKLPFNEGVILNEKSFQGALEFKNVHFAYPARPEVPIFQDFSLSIPSGSVTALVGPSGSGKSTVLSLLLRLYDPASGTISLDGHDIRQLNPVWLRSKIGTVSQEPILFSCSIAENIAYGADDPSSVTAEEVQRVAEVANAVAFIRNFPQGFNTVVGEKGVLLSGAFLYCFNPKILLLDEATSALDAENEHLVQEALDRLMDGRTVLVIAHRLSTIKNANMVAVLDQGKITEYGKHEELLSKPNGIYRKLMNKQSFISA</sequence>
<proteinExistence type="inferred from homology"/>
<dbReference type="Pfam" id="PF00664">
    <property type="entry name" value="ABC_membrane"/>
    <property type="match status" value="1"/>
</dbReference>
<evidence type="ECO:0000256" key="2">
    <source>
        <dbReference type="ARBA" id="ARBA00005580"/>
    </source>
</evidence>
<dbReference type="GO" id="GO:0046872">
    <property type="term" value="F:metal ion binding"/>
    <property type="evidence" value="ECO:0007669"/>
    <property type="project" value="UniProtKB-KW"/>
</dbReference>
<dbReference type="GO" id="GO:0016887">
    <property type="term" value="F:ATP hydrolysis activity"/>
    <property type="evidence" value="ECO:0007669"/>
    <property type="project" value="InterPro"/>
</dbReference>
<keyword evidence="9" id="KW-0460">Magnesium</keyword>
<evidence type="ECO:0000256" key="9">
    <source>
        <dbReference type="ARBA" id="ARBA00022842"/>
    </source>
</evidence>
<evidence type="ECO:0000256" key="11">
    <source>
        <dbReference type="ARBA" id="ARBA00022967"/>
    </source>
</evidence>
<evidence type="ECO:0000256" key="10">
    <source>
        <dbReference type="ARBA" id="ARBA00022946"/>
    </source>
</evidence>
<dbReference type="GeneTree" id="ENSGT00940000157680"/>